<keyword evidence="11 13" id="KW-0472">Membrane</keyword>
<reference evidence="15 16" key="1">
    <citation type="submission" date="2019-03" db="EMBL/GenBank/DDBJ databases">
        <title>Genomic Encyclopedia of Archaeal and Bacterial Type Strains, Phase II (KMG-II): from individual species to whole genera.</title>
        <authorList>
            <person name="Goeker M."/>
        </authorList>
    </citation>
    <scope>NUCLEOTIDE SEQUENCE [LARGE SCALE GENOMIC DNA]</scope>
    <source>
        <strain evidence="15 16">DSM 15388</strain>
    </source>
</reference>
<accession>A0A4V2UIM5</accession>
<evidence type="ECO:0000256" key="12">
    <source>
        <dbReference type="ARBA" id="ARBA00037975"/>
    </source>
</evidence>
<feature type="transmembrane region" description="Helical" evidence="13">
    <location>
        <begin position="48"/>
        <end position="67"/>
    </location>
</feature>
<evidence type="ECO:0000256" key="11">
    <source>
        <dbReference type="ARBA" id="ARBA00023136"/>
    </source>
</evidence>
<evidence type="ECO:0000256" key="10">
    <source>
        <dbReference type="ARBA" id="ARBA00023004"/>
    </source>
</evidence>
<proteinExistence type="inferred from homology"/>
<feature type="transmembrane region" description="Helical" evidence="13">
    <location>
        <begin position="144"/>
        <end position="161"/>
    </location>
</feature>
<evidence type="ECO:0000256" key="3">
    <source>
        <dbReference type="ARBA" id="ARBA00022448"/>
    </source>
</evidence>
<protein>
    <submittedName>
        <fullName evidence="15">Cytochrome b561</fullName>
    </submittedName>
</protein>
<dbReference type="EMBL" id="SLZR01000022">
    <property type="protein sequence ID" value="TCS36760.1"/>
    <property type="molecule type" value="Genomic_DNA"/>
</dbReference>
<dbReference type="PANTHER" id="PTHR30529:SF1">
    <property type="entry name" value="CYTOCHROME B561 HOMOLOG 2"/>
    <property type="match status" value="1"/>
</dbReference>
<evidence type="ECO:0000256" key="6">
    <source>
        <dbReference type="ARBA" id="ARBA00022692"/>
    </source>
</evidence>
<dbReference type="RefSeq" id="WP_132703667.1">
    <property type="nucleotide sequence ID" value="NZ_SLZR01000022.1"/>
</dbReference>
<dbReference type="OrthoDB" id="9793784at2"/>
<dbReference type="InterPro" id="IPR011577">
    <property type="entry name" value="Cyt_b561_bac/Ni-Hgenase"/>
</dbReference>
<evidence type="ECO:0000256" key="9">
    <source>
        <dbReference type="ARBA" id="ARBA00022989"/>
    </source>
</evidence>
<organism evidence="15 16">
    <name type="scientific">Reinekea marinisedimentorum</name>
    <dbReference type="NCBI Taxonomy" id="230495"/>
    <lineage>
        <taxon>Bacteria</taxon>
        <taxon>Pseudomonadati</taxon>
        <taxon>Pseudomonadota</taxon>
        <taxon>Gammaproteobacteria</taxon>
        <taxon>Oceanospirillales</taxon>
        <taxon>Saccharospirillaceae</taxon>
        <taxon>Reinekea</taxon>
    </lineage>
</organism>
<evidence type="ECO:0000313" key="16">
    <source>
        <dbReference type="Proteomes" id="UP000295793"/>
    </source>
</evidence>
<dbReference type="GO" id="GO:0046872">
    <property type="term" value="F:metal ion binding"/>
    <property type="evidence" value="ECO:0007669"/>
    <property type="project" value="UniProtKB-KW"/>
</dbReference>
<feature type="domain" description="Cytochrome b561 bacterial/Ni-hydrogenase" evidence="14">
    <location>
        <begin position="9"/>
        <end position="177"/>
    </location>
</feature>
<dbReference type="GO" id="GO:0005886">
    <property type="term" value="C:plasma membrane"/>
    <property type="evidence" value="ECO:0007669"/>
    <property type="project" value="UniProtKB-SubCell"/>
</dbReference>
<evidence type="ECO:0000256" key="8">
    <source>
        <dbReference type="ARBA" id="ARBA00022982"/>
    </source>
</evidence>
<keyword evidence="6 13" id="KW-0812">Transmembrane</keyword>
<keyword evidence="3" id="KW-0813">Transport</keyword>
<keyword evidence="5" id="KW-0349">Heme</keyword>
<name>A0A4V2UIM5_9GAMM</name>
<keyword evidence="4" id="KW-1003">Cell membrane</keyword>
<dbReference type="AlphaFoldDB" id="A0A4V2UIM5"/>
<keyword evidence="9 13" id="KW-1133">Transmembrane helix</keyword>
<evidence type="ECO:0000313" key="15">
    <source>
        <dbReference type="EMBL" id="TCS36760.1"/>
    </source>
</evidence>
<evidence type="ECO:0000256" key="13">
    <source>
        <dbReference type="SAM" id="Phobius"/>
    </source>
</evidence>
<dbReference type="GO" id="GO:0022904">
    <property type="term" value="P:respiratory electron transport chain"/>
    <property type="evidence" value="ECO:0007669"/>
    <property type="project" value="InterPro"/>
</dbReference>
<dbReference type="Proteomes" id="UP000295793">
    <property type="component" value="Unassembled WGS sequence"/>
</dbReference>
<feature type="transmembrane region" description="Helical" evidence="13">
    <location>
        <begin position="94"/>
        <end position="116"/>
    </location>
</feature>
<comment type="similarity">
    <text evidence="12">Belongs to the cytochrome b561 family.</text>
</comment>
<feature type="transmembrane region" description="Helical" evidence="13">
    <location>
        <begin position="16"/>
        <end position="36"/>
    </location>
</feature>
<sequence>MKQTEQNTVYSRSYRLFHWAMGLGFAALLIAGQQFNLNLSEAYKISGLQYHSSLGLVVLLSAVILLVKRFLRGDPRPAVNLQPLQKLAANSAQISLYFLAVYVPVTGLITAMYSHLPTKPFGLFNLSFMANEQLFSQIRTAHELGTFAAIFLVSAHIAAALHHHFIKKDAVLIAMTGNLKRIVPKRLTAAQRSSD</sequence>
<comment type="subcellular location">
    <subcellularLocation>
        <location evidence="2">Cell membrane</location>
        <topology evidence="2">Multi-pass membrane protein</topology>
    </subcellularLocation>
</comment>
<evidence type="ECO:0000256" key="4">
    <source>
        <dbReference type="ARBA" id="ARBA00022475"/>
    </source>
</evidence>
<evidence type="ECO:0000256" key="5">
    <source>
        <dbReference type="ARBA" id="ARBA00022617"/>
    </source>
</evidence>
<dbReference type="SUPFAM" id="SSF81342">
    <property type="entry name" value="Transmembrane di-heme cytochromes"/>
    <property type="match status" value="1"/>
</dbReference>
<keyword evidence="8" id="KW-0249">Electron transport</keyword>
<evidence type="ECO:0000256" key="2">
    <source>
        <dbReference type="ARBA" id="ARBA00004651"/>
    </source>
</evidence>
<keyword evidence="16" id="KW-1185">Reference proteome</keyword>
<gene>
    <name evidence="15" type="ORF">BCF53_12234</name>
</gene>
<evidence type="ECO:0000259" key="14">
    <source>
        <dbReference type="Pfam" id="PF01292"/>
    </source>
</evidence>
<comment type="cofactor">
    <cofactor evidence="1">
        <name>heme b</name>
        <dbReference type="ChEBI" id="CHEBI:60344"/>
    </cofactor>
</comment>
<dbReference type="Gene3D" id="1.20.950.20">
    <property type="entry name" value="Transmembrane di-heme cytochromes, Chain C"/>
    <property type="match status" value="1"/>
</dbReference>
<comment type="caution">
    <text evidence="15">The sequence shown here is derived from an EMBL/GenBank/DDBJ whole genome shotgun (WGS) entry which is preliminary data.</text>
</comment>
<dbReference type="GO" id="GO:0020037">
    <property type="term" value="F:heme binding"/>
    <property type="evidence" value="ECO:0007669"/>
    <property type="project" value="TreeGrafter"/>
</dbReference>
<dbReference type="InterPro" id="IPR016174">
    <property type="entry name" value="Di-haem_cyt_TM"/>
</dbReference>
<keyword evidence="10" id="KW-0408">Iron</keyword>
<dbReference type="GO" id="GO:0009055">
    <property type="term" value="F:electron transfer activity"/>
    <property type="evidence" value="ECO:0007669"/>
    <property type="project" value="InterPro"/>
</dbReference>
<keyword evidence="7" id="KW-0479">Metal-binding</keyword>
<evidence type="ECO:0000256" key="1">
    <source>
        <dbReference type="ARBA" id="ARBA00001970"/>
    </source>
</evidence>
<dbReference type="PANTHER" id="PTHR30529">
    <property type="entry name" value="CYTOCHROME B561"/>
    <property type="match status" value="1"/>
</dbReference>
<dbReference type="InterPro" id="IPR052168">
    <property type="entry name" value="Cytochrome_b561_oxidase"/>
</dbReference>
<evidence type="ECO:0000256" key="7">
    <source>
        <dbReference type="ARBA" id="ARBA00022723"/>
    </source>
</evidence>
<dbReference type="Pfam" id="PF01292">
    <property type="entry name" value="Ni_hydr_CYTB"/>
    <property type="match status" value="1"/>
</dbReference>